<evidence type="ECO:0000313" key="2">
    <source>
        <dbReference type="Proteomes" id="UP000003879"/>
    </source>
</evidence>
<gene>
    <name evidence="1" type="ORF">HMPREF1056_01981</name>
</gene>
<dbReference type="AlphaFoldDB" id="A0A0E2AP59"/>
<accession>A0A0E2AP59</accession>
<protein>
    <submittedName>
        <fullName evidence="1">Uncharacterized protein</fullName>
    </submittedName>
</protein>
<dbReference type="Proteomes" id="UP000003879">
    <property type="component" value="Unassembled WGS sequence"/>
</dbReference>
<name>A0A0E2AP59_BACFG</name>
<comment type="caution">
    <text evidence="1">The sequence shown here is derived from an EMBL/GenBank/DDBJ whole genome shotgun (WGS) entry which is preliminary data.</text>
</comment>
<dbReference type="PATRIC" id="fig|997883.3.peg.2076"/>
<proteinExistence type="predicted"/>
<dbReference type="RefSeq" id="WP_005794604.1">
    <property type="nucleotide sequence ID" value="NZ_JH724215.1"/>
</dbReference>
<reference evidence="1 2" key="1">
    <citation type="submission" date="2012-02" db="EMBL/GenBank/DDBJ databases">
        <title>The Genome Sequence of Bacteroides fragilis CL07T12C05.</title>
        <authorList>
            <consortium name="The Broad Institute Genome Sequencing Platform"/>
            <person name="Earl A."/>
            <person name="Ward D."/>
            <person name="Feldgarden M."/>
            <person name="Gevers D."/>
            <person name="Zitomersky N.L."/>
            <person name="Coyne M.J."/>
            <person name="Comstock L.E."/>
            <person name="Young S.K."/>
            <person name="Zeng Q."/>
            <person name="Gargeya S."/>
            <person name="Fitzgerald M."/>
            <person name="Haas B."/>
            <person name="Abouelleil A."/>
            <person name="Alvarado L."/>
            <person name="Arachchi H.M."/>
            <person name="Berlin A."/>
            <person name="Chapman S.B."/>
            <person name="Gearin G."/>
            <person name="Goldberg J."/>
            <person name="Griggs A."/>
            <person name="Gujja S."/>
            <person name="Hansen M."/>
            <person name="Heiman D."/>
            <person name="Howarth C."/>
            <person name="Larimer J."/>
            <person name="Lui A."/>
            <person name="MacDonald P.J.P."/>
            <person name="McCowen C."/>
            <person name="Montmayeur A."/>
            <person name="Murphy C."/>
            <person name="Neiman D."/>
            <person name="Pearson M."/>
            <person name="Priest M."/>
            <person name="Roberts A."/>
            <person name="Saif S."/>
            <person name="Shea T."/>
            <person name="Sisk P."/>
            <person name="Stolte C."/>
            <person name="Sykes S."/>
            <person name="Wortman J."/>
            <person name="Nusbaum C."/>
            <person name="Birren B."/>
        </authorList>
    </citation>
    <scope>NUCLEOTIDE SEQUENCE [LARGE SCALE GENOMIC DNA]</scope>
    <source>
        <strain evidence="1 2">CL07T12C05</strain>
    </source>
</reference>
<dbReference type="HOGENOM" id="CLU_147841_0_0_10"/>
<sequence length="131" mass="14657">MLSICTQTAIAVLQDIHSRDCLRSVNFLLTEEEFNTLLCKLETSGLIRSLPDRAVTTPSNVACKGLLRYQLSRPLHEFTLLDVLQALNEPINCNQPTPESYYLQHGAVASKIGVLNQVTRTFLSEIKLIDL</sequence>
<dbReference type="EMBL" id="AGXN01000012">
    <property type="protein sequence ID" value="EIY96093.1"/>
    <property type="molecule type" value="Genomic_DNA"/>
</dbReference>
<organism evidence="1 2">
    <name type="scientific">Bacteroides fragilis CL07T12C05</name>
    <dbReference type="NCBI Taxonomy" id="997883"/>
    <lineage>
        <taxon>Bacteria</taxon>
        <taxon>Pseudomonadati</taxon>
        <taxon>Bacteroidota</taxon>
        <taxon>Bacteroidia</taxon>
        <taxon>Bacteroidales</taxon>
        <taxon>Bacteroidaceae</taxon>
        <taxon>Bacteroides</taxon>
    </lineage>
</organism>
<evidence type="ECO:0000313" key="1">
    <source>
        <dbReference type="EMBL" id="EIY96093.1"/>
    </source>
</evidence>